<evidence type="ECO:0000313" key="1">
    <source>
        <dbReference type="EMBL" id="ORZ05666.1"/>
    </source>
</evidence>
<name>A0A1X2HZ22_9FUNG</name>
<dbReference type="Proteomes" id="UP000193560">
    <property type="component" value="Unassembled WGS sequence"/>
</dbReference>
<dbReference type="AlphaFoldDB" id="A0A1X2HZ22"/>
<protein>
    <submittedName>
        <fullName evidence="1">Uncharacterized protein</fullName>
    </submittedName>
</protein>
<keyword evidence="2" id="KW-1185">Reference proteome</keyword>
<dbReference type="EMBL" id="MCGE01000043">
    <property type="protein sequence ID" value="ORZ05666.1"/>
    <property type="molecule type" value="Genomic_DNA"/>
</dbReference>
<evidence type="ECO:0000313" key="2">
    <source>
        <dbReference type="Proteomes" id="UP000193560"/>
    </source>
</evidence>
<comment type="caution">
    <text evidence="1">The sequence shown here is derived from an EMBL/GenBank/DDBJ whole genome shotgun (WGS) entry which is preliminary data.</text>
</comment>
<reference evidence="1 2" key="1">
    <citation type="submission" date="2016-07" db="EMBL/GenBank/DDBJ databases">
        <title>Pervasive Adenine N6-methylation of Active Genes in Fungi.</title>
        <authorList>
            <consortium name="DOE Joint Genome Institute"/>
            <person name="Mondo S.J."/>
            <person name="Dannebaum R.O."/>
            <person name="Kuo R.C."/>
            <person name="Labutti K."/>
            <person name="Haridas S."/>
            <person name="Kuo A."/>
            <person name="Salamov A."/>
            <person name="Ahrendt S.R."/>
            <person name="Lipzen A."/>
            <person name="Sullivan W."/>
            <person name="Andreopoulos W.B."/>
            <person name="Clum A."/>
            <person name="Lindquist E."/>
            <person name="Daum C."/>
            <person name="Ramamoorthy G.K."/>
            <person name="Gryganskyi A."/>
            <person name="Culley D."/>
            <person name="Magnuson J.K."/>
            <person name="James T.Y."/>
            <person name="O'Malley M.A."/>
            <person name="Stajich J.E."/>
            <person name="Spatafora J.W."/>
            <person name="Visel A."/>
            <person name="Grigoriev I.V."/>
        </authorList>
    </citation>
    <scope>NUCLEOTIDE SEQUENCE [LARGE SCALE GENOMIC DNA]</scope>
    <source>
        <strain evidence="1 2">NRRL 1336</strain>
    </source>
</reference>
<accession>A0A1X2HZ22</accession>
<proteinExistence type="predicted"/>
<organism evidence="1 2">
    <name type="scientific">Absidia repens</name>
    <dbReference type="NCBI Taxonomy" id="90262"/>
    <lineage>
        <taxon>Eukaryota</taxon>
        <taxon>Fungi</taxon>
        <taxon>Fungi incertae sedis</taxon>
        <taxon>Mucoromycota</taxon>
        <taxon>Mucoromycotina</taxon>
        <taxon>Mucoromycetes</taxon>
        <taxon>Mucorales</taxon>
        <taxon>Cunninghamellaceae</taxon>
        <taxon>Absidia</taxon>
    </lineage>
</organism>
<sequence>MFPFRWYGTFSTKLPHLWFSLRWCFFSQGFLFDGTFFLPRFLIDDSHTMVPFFFYQDPFSMVWYFFYQDSSLMWYARHKDSSAFSDQDFSLMILSLSRALVLPKPVSLRPSFMILYLPRFLL</sequence>
<gene>
    <name evidence="1" type="ORF">BCR42DRAFT_178823</name>
</gene>